<gene>
    <name evidence="1" type="ORF">EBF16_15685</name>
</gene>
<dbReference type="Gene3D" id="3.40.50.300">
    <property type="entry name" value="P-loop containing nucleotide triphosphate hydrolases"/>
    <property type="match status" value="1"/>
</dbReference>
<dbReference type="Proteomes" id="UP000280708">
    <property type="component" value="Chromosome"/>
</dbReference>
<reference evidence="1 2" key="1">
    <citation type="submission" date="2018-10" db="EMBL/GenBank/DDBJ databases">
        <title>Characterization and genome analysis of a novel bacterium Sphingobium yanoikuyae SJTF8 capable of degrading PAHs.</title>
        <authorList>
            <person name="Yin C."/>
            <person name="Xiong W."/>
            <person name="Liang R."/>
        </authorList>
    </citation>
    <scope>NUCLEOTIDE SEQUENCE [LARGE SCALE GENOMIC DNA]</scope>
    <source>
        <strain evidence="1 2">SJTF8</strain>
    </source>
</reference>
<dbReference type="AlphaFoldDB" id="A0A3G2USF7"/>
<evidence type="ECO:0000313" key="2">
    <source>
        <dbReference type="Proteomes" id="UP000280708"/>
    </source>
</evidence>
<dbReference type="SUPFAM" id="SSF52540">
    <property type="entry name" value="P-loop containing nucleoside triphosphate hydrolases"/>
    <property type="match status" value="1"/>
</dbReference>
<accession>A0A3G2USF7</accession>
<proteinExistence type="predicted"/>
<evidence type="ECO:0000313" key="1">
    <source>
        <dbReference type="EMBL" id="AYO78197.1"/>
    </source>
</evidence>
<dbReference type="Pfam" id="PF13481">
    <property type="entry name" value="AAA_25"/>
    <property type="match status" value="1"/>
</dbReference>
<organism evidence="1 2">
    <name type="scientific">Sphingobium yanoikuyae</name>
    <name type="common">Sphingomonas yanoikuyae</name>
    <dbReference type="NCBI Taxonomy" id="13690"/>
    <lineage>
        <taxon>Bacteria</taxon>
        <taxon>Pseudomonadati</taxon>
        <taxon>Pseudomonadota</taxon>
        <taxon>Alphaproteobacteria</taxon>
        <taxon>Sphingomonadales</taxon>
        <taxon>Sphingomonadaceae</taxon>
        <taxon>Sphingobium</taxon>
    </lineage>
</organism>
<dbReference type="InterPro" id="IPR027417">
    <property type="entry name" value="P-loop_NTPase"/>
</dbReference>
<dbReference type="EMBL" id="CP033230">
    <property type="protein sequence ID" value="AYO78197.1"/>
    <property type="molecule type" value="Genomic_DNA"/>
</dbReference>
<name>A0A3G2USF7_SPHYA</name>
<sequence length="424" mass="46654">MVSAHEWISNLGQGVYCATQALTLDHRVTFAVDGYMADRGTTIWFGAGGTGKTQLLLWLAATVAMDPKGQPKKWLGNNVNVTGRVIVLSAEDLQEDLLARTADIVRGMTDDVAEQEAICSRLDIVPFLSLSEQDFKSANPALFGRQDKGVWSPSKTLLELREHIEAWNAKAEPHDRIVGIIVDSITTLAGFETVNSEATSNFLFYLNRMTVKNNMFCAIIGHTLKNTEIDPEKPQEGAVGRLRGSPMWSTTPRSVIEIRLPVVGENLGTIRKDHEGLKDHDIVIVNVVKSNLADRERSPRYLKRLPRGAFEDVSDSVAPTEGPAFAVLKMRHEKMIVAAVTAAQSIAQDGRITVGMLAKAQEVLRTNNPGLEVMEVNPNVNPKKADPMTWSWALGIACDRGFLRYSNKGWDIKKPMAAKVKEAA</sequence>
<protein>
    <submittedName>
        <fullName evidence="1">Uncharacterized protein</fullName>
    </submittedName>
</protein>